<gene>
    <name evidence="2" type="ORF">PV07_04056</name>
</gene>
<keyword evidence="3" id="KW-1185">Reference proteome</keyword>
<dbReference type="GeneID" id="27343250"/>
<organism evidence="2 3">
    <name type="scientific">Cladophialophora immunda</name>
    <dbReference type="NCBI Taxonomy" id="569365"/>
    <lineage>
        <taxon>Eukaryota</taxon>
        <taxon>Fungi</taxon>
        <taxon>Dikarya</taxon>
        <taxon>Ascomycota</taxon>
        <taxon>Pezizomycotina</taxon>
        <taxon>Eurotiomycetes</taxon>
        <taxon>Chaetothyriomycetidae</taxon>
        <taxon>Chaetothyriales</taxon>
        <taxon>Herpotrichiellaceae</taxon>
        <taxon>Cladophialophora</taxon>
    </lineage>
</organism>
<feature type="compositionally biased region" description="Basic and acidic residues" evidence="1">
    <location>
        <begin position="477"/>
        <end position="489"/>
    </location>
</feature>
<feature type="compositionally biased region" description="Low complexity" evidence="1">
    <location>
        <begin position="379"/>
        <end position="392"/>
    </location>
</feature>
<feature type="compositionally biased region" description="Acidic residues" evidence="1">
    <location>
        <begin position="327"/>
        <end position="340"/>
    </location>
</feature>
<feature type="region of interest" description="Disordered" evidence="1">
    <location>
        <begin position="1"/>
        <end position="165"/>
    </location>
</feature>
<feature type="compositionally biased region" description="Polar residues" evidence="1">
    <location>
        <begin position="79"/>
        <end position="129"/>
    </location>
</feature>
<dbReference type="Proteomes" id="UP000054466">
    <property type="component" value="Unassembled WGS sequence"/>
</dbReference>
<reference evidence="2 3" key="1">
    <citation type="submission" date="2015-01" db="EMBL/GenBank/DDBJ databases">
        <title>The Genome Sequence of Cladophialophora immunda CBS83496.</title>
        <authorList>
            <consortium name="The Broad Institute Genomics Platform"/>
            <person name="Cuomo C."/>
            <person name="de Hoog S."/>
            <person name="Gorbushina A."/>
            <person name="Stielow B."/>
            <person name="Teixiera M."/>
            <person name="Abouelleil A."/>
            <person name="Chapman S.B."/>
            <person name="Priest M."/>
            <person name="Young S.K."/>
            <person name="Wortman J."/>
            <person name="Nusbaum C."/>
            <person name="Birren B."/>
        </authorList>
    </citation>
    <scope>NUCLEOTIDE SEQUENCE [LARGE SCALE GENOMIC DNA]</scope>
    <source>
        <strain evidence="2 3">CBS 83496</strain>
    </source>
</reference>
<feature type="compositionally biased region" description="Acidic residues" evidence="1">
    <location>
        <begin position="52"/>
        <end position="76"/>
    </location>
</feature>
<feature type="compositionally biased region" description="Polar residues" evidence="1">
    <location>
        <begin position="505"/>
        <end position="518"/>
    </location>
</feature>
<dbReference type="STRING" id="569365.A0A0D2CRG2"/>
<dbReference type="EMBL" id="KN847041">
    <property type="protein sequence ID" value="KIW32520.1"/>
    <property type="molecule type" value="Genomic_DNA"/>
</dbReference>
<dbReference type="VEuPathDB" id="FungiDB:PV07_04056"/>
<feature type="region of interest" description="Disordered" evidence="1">
    <location>
        <begin position="250"/>
        <end position="281"/>
    </location>
</feature>
<evidence type="ECO:0000313" key="2">
    <source>
        <dbReference type="EMBL" id="KIW32520.1"/>
    </source>
</evidence>
<feature type="compositionally biased region" description="Pro residues" evidence="1">
    <location>
        <begin position="445"/>
        <end position="458"/>
    </location>
</feature>
<dbReference type="AlphaFoldDB" id="A0A0D2CRG2"/>
<accession>A0A0D2CRG2</accession>
<proteinExistence type="predicted"/>
<sequence>MPATNLRGRFDRSKIAPLKAGRSESSHGVEEPELVQRQVLPENDFLPRDQTSSDDDSQDEDEGEDADDSTGEDDDSDHPNPSQPATATASQGQASLTAPSKTTNHPSTAHSTIGSSATPASTDIGTNGPQGFLPTTSAFPSSFTTSSTSVVPPPNSSTGLAAPVSTSPVATSESVSASDHPLSKVAIIVPSLLGAVAAIVAAYLLFRYCNPLKARWAVYRARKGNRLPGEEEDGTAPKATPQMTEAYATRTEIARPPSLHISPPATTRRAPPPPLVRNGSMNNLGHIAVANQHARSQSNPQTLPDNTPRPPSYASGGYGARALQLQAEEEEEEEEEEEDAGLPNPDPPFRHPNGLANNPPTPVARNHPPTPRQRHEAVSDVPSMPSPSSVAAGGLDLEFPLPPSTPSGAAHFSTTSPPPGSTFSSPHRLHKSITPSESISNVPDSPFPFSPALMPPMPLLNSRWSHNSSSVNGRTALGEERRTAQRHSADPGLVDAAFPAPRSPSPKNSSLSLASPPS</sequence>
<evidence type="ECO:0000256" key="1">
    <source>
        <dbReference type="SAM" id="MobiDB-lite"/>
    </source>
</evidence>
<evidence type="ECO:0000313" key="3">
    <source>
        <dbReference type="Proteomes" id="UP000054466"/>
    </source>
</evidence>
<feature type="compositionally biased region" description="Basic and acidic residues" evidence="1">
    <location>
        <begin position="21"/>
        <end position="30"/>
    </location>
</feature>
<feature type="compositionally biased region" description="Polar residues" evidence="1">
    <location>
        <begin position="293"/>
        <end position="305"/>
    </location>
</feature>
<name>A0A0D2CRG2_9EURO</name>
<protein>
    <submittedName>
        <fullName evidence="2">Uncharacterized protein</fullName>
    </submittedName>
</protein>
<feature type="compositionally biased region" description="Polar residues" evidence="1">
    <location>
        <begin position="462"/>
        <end position="473"/>
    </location>
</feature>
<dbReference type="RefSeq" id="XP_016252736.1">
    <property type="nucleotide sequence ID" value="XM_016390834.1"/>
</dbReference>
<feature type="compositionally biased region" description="Polar residues" evidence="1">
    <location>
        <begin position="433"/>
        <end position="443"/>
    </location>
</feature>
<feature type="compositionally biased region" description="Low complexity" evidence="1">
    <location>
        <begin position="134"/>
        <end position="150"/>
    </location>
</feature>
<dbReference type="OrthoDB" id="4161547at2759"/>
<feature type="region of interest" description="Disordered" evidence="1">
    <location>
        <begin position="293"/>
        <end position="518"/>
    </location>
</feature>
<dbReference type="HOGENOM" id="CLU_033250_0_0_1"/>